<reference evidence="1 2" key="1">
    <citation type="submission" date="2019-03" db="EMBL/GenBank/DDBJ databases">
        <title>Draft genome sequences of novel Actinobacteria.</title>
        <authorList>
            <person name="Sahin N."/>
            <person name="Ay H."/>
            <person name="Saygin H."/>
        </authorList>
    </citation>
    <scope>NUCLEOTIDE SEQUENCE [LARGE SCALE GENOMIC DNA]</scope>
    <source>
        <strain evidence="1 2">JCM 13523</strain>
    </source>
</reference>
<proteinExistence type="predicted"/>
<dbReference type="OrthoDB" id="3697139at2"/>
<keyword evidence="2" id="KW-1185">Reference proteome</keyword>
<organism evidence="1 2">
    <name type="scientific">Kribbella antibiotica</name>
    <dbReference type="NCBI Taxonomy" id="190195"/>
    <lineage>
        <taxon>Bacteria</taxon>
        <taxon>Bacillati</taxon>
        <taxon>Actinomycetota</taxon>
        <taxon>Actinomycetes</taxon>
        <taxon>Propionibacteriales</taxon>
        <taxon>Kribbellaceae</taxon>
        <taxon>Kribbella</taxon>
    </lineage>
</organism>
<gene>
    <name evidence="1" type="ORF">E1263_36590</name>
</gene>
<protein>
    <submittedName>
        <fullName evidence="1">Uncharacterized protein</fullName>
    </submittedName>
</protein>
<dbReference type="AlphaFoldDB" id="A0A4R4YMV5"/>
<dbReference type="RefSeq" id="WP_132175966.1">
    <property type="nucleotide sequence ID" value="NZ_SMKX01000174.1"/>
</dbReference>
<accession>A0A4R4YMV5</accession>
<dbReference type="Proteomes" id="UP000295124">
    <property type="component" value="Unassembled WGS sequence"/>
</dbReference>
<dbReference type="EMBL" id="SMKX01000174">
    <property type="protein sequence ID" value="TDD46405.1"/>
    <property type="molecule type" value="Genomic_DNA"/>
</dbReference>
<sequence>MDNTTGVRQVQAAVIQWAHANGGAAQALARLIPPPETGPAVVVISELAANADATGLVSDFAGAAGAALAAFGRMPQSVHWFAHHGDFSSYDGAGAPETFTDVTVHVVDGTLRSDLTDQRLLPAAEAEVVRGHLRLEPVAVVLQAIAQAR</sequence>
<evidence type="ECO:0000313" key="2">
    <source>
        <dbReference type="Proteomes" id="UP000295124"/>
    </source>
</evidence>
<evidence type="ECO:0000313" key="1">
    <source>
        <dbReference type="EMBL" id="TDD46405.1"/>
    </source>
</evidence>
<comment type="caution">
    <text evidence="1">The sequence shown here is derived from an EMBL/GenBank/DDBJ whole genome shotgun (WGS) entry which is preliminary data.</text>
</comment>
<name>A0A4R4YMV5_9ACTN</name>